<dbReference type="InterPro" id="IPR011029">
    <property type="entry name" value="DEATH-like_dom_sf"/>
</dbReference>
<dbReference type="Pfam" id="PF00531">
    <property type="entry name" value="Death"/>
    <property type="match status" value="1"/>
</dbReference>
<proteinExistence type="predicted"/>
<evidence type="ECO:0000313" key="4">
    <source>
        <dbReference type="RefSeq" id="XP_035694327.1"/>
    </source>
</evidence>
<gene>
    <name evidence="4 5" type="primary">LOC118428391</name>
</gene>
<evidence type="ECO:0000313" key="3">
    <source>
        <dbReference type="Proteomes" id="UP000001554"/>
    </source>
</evidence>
<accession>A0A9J7M5E4</accession>
<protein>
    <submittedName>
        <fullName evidence="4 5">Uncharacterized protein LOC118428391</fullName>
    </submittedName>
</protein>
<reference evidence="3" key="1">
    <citation type="journal article" date="2020" name="Nat. Ecol. Evol.">
        <title>Deeply conserved synteny resolves early events in vertebrate evolution.</title>
        <authorList>
            <person name="Simakov O."/>
            <person name="Marletaz F."/>
            <person name="Yue J.X."/>
            <person name="O'Connell B."/>
            <person name="Jenkins J."/>
            <person name="Brandt A."/>
            <person name="Calef R."/>
            <person name="Tung C.H."/>
            <person name="Huang T.K."/>
            <person name="Schmutz J."/>
            <person name="Satoh N."/>
            <person name="Yu J.K."/>
            <person name="Putnam N.H."/>
            <person name="Green R.E."/>
            <person name="Rokhsar D.S."/>
        </authorList>
    </citation>
    <scope>NUCLEOTIDE SEQUENCE [LARGE SCALE GENOMIC DNA]</scope>
    <source>
        <strain evidence="3">S238N-H82</strain>
    </source>
</reference>
<dbReference type="CDD" id="cd01670">
    <property type="entry name" value="Death"/>
    <property type="match status" value="1"/>
</dbReference>
<organism evidence="3 5">
    <name type="scientific">Branchiostoma floridae</name>
    <name type="common">Florida lancelet</name>
    <name type="synonym">Amphioxus</name>
    <dbReference type="NCBI Taxonomy" id="7739"/>
    <lineage>
        <taxon>Eukaryota</taxon>
        <taxon>Metazoa</taxon>
        <taxon>Chordata</taxon>
        <taxon>Cephalochordata</taxon>
        <taxon>Leptocardii</taxon>
        <taxon>Amphioxiformes</taxon>
        <taxon>Branchiostomatidae</taxon>
        <taxon>Branchiostoma</taxon>
    </lineage>
</organism>
<sequence length="323" mass="37129">MAKVKEAIEAEDEYDESFTDQPEGATCDPRTSIILPTDLKPAFHIVVKYMHDKWMELGYHLGLEHPDIIGTEKRFHGDTKACCRSVLSQWKDKNGRRATWIQLQKIVTETGNKDVSEKLQKKLCCFNEKYWKDPMDMAVFLSEDVVYDMYASSGDPQFMMYLESIVFGDYFTHALQVESNEQSEQQVAKSKELRESYDALNSEKARYLKLRMLKCRMMLKEENDRMERELGLIPAIEDNMPGPFKVIERESRQKNHDSGFESTATKSHTGSSADPSLARAKDKVPINDTVDELDEDSSSDEASYQTASDGESTDFNDVKWFEQ</sequence>
<dbReference type="GeneID" id="118428391"/>
<name>A0A9J7M5E4_BRAFL</name>
<dbReference type="InterPro" id="IPR000488">
    <property type="entry name" value="Death_dom"/>
</dbReference>
<dbReference type="GO" id="GO:0007165">
    <property type="term" value="P:signal transduction"/>
    <property type="evidence" value="ECO:0007669"/>
    <property type="project" value="InterPro"/>
</dbReference>
<dbReference type="PANTHER" id="PTHR15077">
    <property type="entry name" value="FAS-ASSOCIATING DEATH DOMAIN-CONTAINING PROTEIN FADD"/>
    <property type="match status" value="1"/>
</dbReference>
<feature type="domain" description="Death" evidence="2">
    <location>
        <begin position="53"/>
        <end position="123"/>
    </location>
</feature>
<dbReference type="KEGG" id="bfo:118428391"/>
<dbReference type="RefSeq" id="XP_035694327.1">
    <property type="nucleotide sequence ID" value="XM_035838434.1"/>
</dbReference>
<reference evidence="4 5" key="2">
    <citation type="submission" date="2025-04" db="UniProtKB">
        <authorList>
            <consortium name="RefSeq"/>
        </authorList>
    </citation>
    <scope>IDENTIFICATION</scope>
    <source>
        <strain evidence="4 5">S238N-H82</strain>
        <tissue evidence="4 5">Testes</tissue>
    </source>
</reference>
<dbReference type="PANTHER" id="PTHR15077:SF9">
    <property type="entry name" value="C-TERMINAL OF ROC (COR) DOMAIN-CONTAINING PROTEIN"/>
    <property type="match status" value="1"/>
</dbReference>
<feature type="compositionally biased region" description="Acidic residues" evidence="1">
    <location>
        <begin position="289"/>
        <end position="299"/>
    </location>
</feature>
<feature type="compositionally biased region" description="Polar residues" evidence="1">
    <location>
        <begin position="304"/>
        <end position="315"/>
    </location>
</feature>
<dbReference type="SUPFAM" id="SSF47986">
    <property type="entry name" value="DEATH domain"/>
    <property type="match status" value="1"/>
</dbReference>
<dbReference type="AlphaFoldDB" id="A0A9J7M5E4"/>
<dbReference type="RefSeq" id="XP_035694328.1">
    <property type="nucleotide sequence ID" value="XM_035838435.1"/>
</dbReference>
<feature type="compositionally biased region" description="Polar residues" evidence="1">
    <location>
        <begin position="260"/>
        <end position="274"/>
    </location>
</feature>
<dbReference type="InterPro" id="IPR016729">
    <property type="entry name" value="FADD"/>
</dbReference>
<evidence type="ECO:0000259" key="2">
    <source>
        <dbReference type="PROSITE" id="PS50017"/>
    </source>
</evidence>
<evidence type="ECO:0000313" key="5">
    <source>
        <dbReference type="RefSeq" id="XP_035694328.1"/>
    </source>
</evidence>
<feature type="region of interest" description="Disordered" evidence="1">
    <location>
        <begin position="251"/>
        <end position="323"/>
    </location>
</feature>
<evidence type="ECO:0000256" key="1">
    <source>
        <dbReference type="SAM" id="MobiDB-lite"/>
    </source>
</evidence>
<dbReference type="Proteomes" id="UP000001554">
    <property type="component" value="Chromosome 13"/>
</dbReference>
<dbReference type="Gene3D" id="1.10.533.10">
    <property type="entry name" value="Death Domain, Fas"/>
    <property type="match status" value="1"/>
</dbReference>
<dbReference type="PROSITE" id="PS50017">
    <property type="entry name" value="DEATH_DOMAIN"/>
    <property type="match status" value="1"/>
</dbReference>
<keyword evidence="3" id="KW-1185">Reference proteome</keyword>